<name>A0A6A5W581_9PLEO</name>
<dbReference type="Proteomes" id="UP000799779">
    <property type="component" value="Unassembled WGS sequence"/>
</dbReference>
<feature type="region of interest" description="Disordered" evidence="1">
    <location>
        <begin position="448"/>
        <end position="561"/>
    </location>
</feature>
<evidence type="ECO:0008006" key="4">
    <source>
        <dbReference type="Google" id="ProtNLM"/>
    </source>
</evidence>
<evidence type="ECO:0000313" key="3">
    <source>
        <dbReference type="Proteomes" id="UP000799779"/>
    </source>
</evidence>
<protein>
    <recommendedName>
        <fullName evidence="4">MYND-type zinc finger protein samB</fullName>
    </recommendedName>
</protein>
<evidence type="ECO:0000313" key="2">
    <source>
        <dbReference type="EMBL" id="KAF1996094.1"/>
    </source>
</evidence>
<feature type="compositionally biased region" description="Basic and acidic residues" evidence="1">
    <location>
        <begin position="9"/>
        <end position="21"/>
    </location>
</feature>
<dbReference type="SUPFAM" id="SSF48452">
    <property type="entry name" value="TPR-like"/>
    <property type="match status" value="1"/>
</dbReference>
<feature type="compositionally biased region" description="Basic and acidic residues" evidence="1">
    <location>
        <begin position="474"/>
        <end position="485"/>
    </location>
</feature>
<gene>
    <name evidence="2" type="ORF">P154DRAFT_566264</name>
</gene>
<dbReference type="OrthoDB" id="438641at2759"/>
<sequence length="912" mass="101434">MDTILIPRATKERPSPSDPKGKSPLRPPSSSTTSSRFSTVCGDHDRNAASHRSDASDGDNEIIADILLSNCPAIRGLVEANRYLSLYKLREACERYTQLLGDVAPAHPIAFLNRSLCHLLLGYPELAVLDAYRALVCVNILKSLPPGHPQSTRVLLDLRMYTDHVPASLEPWMVKPTCYVGDGQLEFLNVDLASIHVEGKPRAKRRRSGASKDHKSGVCGGAWQSARDQLTTASEQDFCTADDRKELDRLECKIYGEFEASLIREGEVMKKLKDFGDWTGEQLEAYKASGIDYVLRCRRTKVKRAMYPWNVDMASGLESTENTGLGWALRARFQRGSKGKCKLRVSDEGHKNPRYVVVAAKPHEEKEVIIGEKTTVHAVASARNSVPLQCYHCGCALAISPEVQKNALLYNQHYTDAVARMGLYGKENEPSNGRGLIDDEPLGDLNQQASKRKQASMAGPKSAPVIPTSPPDVVMREESDIERSKGKNSRSSATPEPKVSEFATPGAPASSYPRLKSDVPSTPHSGGSPHQLRTQQRSAARGSGRRGQALEPQGVSEGSKMASTLETITPERLEQFIFDPTQDGLPERPSGFQICPCCRIAHFCSRECYMTAMQGHHKTMCKFRSIEHAYDIEVPNDWDIPNPVATKLLDQMTQNAIVAATNDLELASQHKDLRPEDKNVVGMSYLKLVTGDLAPARPLPDDDDETTISLWDDTKSISIEELYPNRPTLKSIMGTNDQRKDTHHDMDTATQLPQIDESTIDWSFCSNVLLPTQTIFHMHLRQGNVTALMAMVDIKRFDGWMLETVRMRTAATMRISKFPRCAKMYDNEGNVTALRGFSQPVQAMYPQIPEGGFVWTASLPFYASSLRSARNVMPCEEMEEGQKKPNVQVVDHEGVFYIRALRPIEEGEELVY</sequence>
<dbReference type="AlphaFoldDB" id="A0A6A5W581"/>
<dbReference type="InterPro" id="IPR011990">
    <property type="entry name" value="TPR-like_helical_dom_sf"/>
</dbReference>
<dbReference type="EMBL" id="ML977629">
    <property type="protein sequence ID" value="KAF1996094.1"/>
    <property type="molecule type" value="Genomic_DNA"/>
</dbReference>
<proteinExistence type="predicted"/>
<feature type="compositionally biased region" description="Low complexity" evidence="1">
    <location>
        <begin position="28"/>
        <end position="39"/>
    </location>
</feature>
<evidence type="ECO:0000256" key="1">
    <source>
        <dbReference type="SAM" id="MobiDB-lite"/>
    </source>
</evidence>
<feature type="compositionally biased region" description="Basic and acidic residues" evidence="1">
    <location>
        <begin position="42"/>
        <end position="55"/>
    </location>
</feature>
<organism evidence="2 3">
    <name type="scientific">Amniculicola lignicola CBS 123094</name>
    <dbReference type="NCBI Taxonomy" id="1392246"/>
    <lineage>
        <taxon>Eukaryota</taxon>
        <taxon>Fungi</taxon>
        <taxon>Dikarya</taxon>
        <taxon>Ascomycota</taxon>
        <taxon>Pezizomycotina</taxon>
        <taxon>Dothideomycetes</taxon>
        <taxon>Pleosporomycetidae</taxon>
        <taxon>Pleosporales</taxon>
        <taxon>Amniculicolaceae</taxon>
        <taxon>Amniculicola</taxon>
    </lineage>
</organism>
<feature type="compositionally biased region" description="Low complexity" evidence="1">
    <location>
        <begin position="535"/>
        <end position="549"/>
    </location>
</feature>
<feature type="region of interest" description="Disordered" evidence="1">
    <location>
        <begin position="1"/>
        <end position="56"/>
    </location>
</feature>
<reference evidence="2" key="1">
    <citation type="journal article" date="2020" name="Stud. Mycol.">
        <title>101 Dothideomycetes genomes: a test case for predicting lifestyles and emergence of pathogens.</title>
        <authorList>
            <person name="Haridas S."/>
            <person name="Albert R."/>
            <person name="Binder M."/>
            <person name="Bloem J."/>
            <person name="Labutti K."/>
            <person name="Salamov A."/>
            <person name="Andreopoulos B."/>
            <person name="Baker S."/>
            <person name="Barry K."/>
            <person name="Bills G."/>
            <person name="Bluhm B."/>
            <person name="Cannon C."/>
            <person name="Castanera R."/>
            <person name="Culley D."/>
            <person name="Daum C."/>
            <person name="Ezra D."/>
            <person name="Gonzalez J."/>
            <person name="Henrissat B."/>
            <person name="Kuo A."/>
            <person name="Liang C."/>
            <person name="Lipzen A."/>
            <person name="Lutzoni F."/>
            <person name="Magnuson J."/>
            <person name="Mondo S."/>
            <person name="Nolan M."/>
            <person name="Ohm R."/>
            <person name="Pangilinan J."/>
            <person name="Park H.-J."/>
            <person name="Ramirez L."/>
            <person name="Alfaro M."/>
            <person name="Sun H."/>
            <person name="Tritt A."/>
            <person name="Yoshinaga Y."/>
            <person name="Zwiers L.-H."/>
            <person name="Turgeon B."/>
            <person name="Goodwin S."/>
            <person name="Spatafora J."/>
            <person name="Crous P."/>
            <person name="Grigoriev I."/>
        </authorList>
    </citation>
    <scope>NUCLEOTIDE SEQUENCE</scope>
    <source>
        <strain evidence="2">CBS 123094</strain>
    </source>
</reference>
<accession>A0A6A5W581</accession>
<keyword evidence="3" id="KW-1185">Reference proteome</keyword>